<name>A0A9W6XSU4_9STRA</name>
<feature type="compositionally biased region" description="Basic and acidic residues" evidence="1">
    <location>
        <begin position="26"/>
        <end position="35"/>
    </location>
</feature>
<protein>
    <submittedName>
        <fullName evidence="2">Unnamed protein product</fullName>
    </submittedName>
</protein>
<sequence length="132" mass="15178">MTRDKWWRSKRTRSSDAESDAVSARNVERRDAGRRTGLDVVRRADEVERPEWAPRRAVQEVHDLGSTGLLNPAELGERRLVQWARAATVAERGAEISNVMRELRHDDEQDEQEYLEEVKVVVKEETVAKAKA</sequence>
<keyword evidence="3" id="KW-1185">Reference proteome</keyword>
<accession>A0A9W6XSU4</accession>
<organism evidence="2 3">
    <name type="scientific">Phytophthora fragariaefolia</name>
    <dbReference type="NCBI Taxonomy" id="1490495"/>
    <lineage>
        <taxon>Eukaryota</taxon>
        <taxon>Sar</taxon>
        <taxon>Stramenopiles</taxon>
        <taxon>Oomycota</taxon>
        <taxon>Peronosporomycetes</taxon>
        <taxon>Peronosporales</taxon>
        <taxon>Peronosporaceae</taxon>
        <taxon>Phytophthora</taxon>
    </lineage>
</organism>
<dbReference type="AlphaFoldDB" id="A0A9W6XSU4"/>
<evidence type="ECO:0000313" key="2">
    <source>
        <dbReference type="EMBL" id="GMF44894.1"/>
    </source>
</evidence>
<evidence type="ECO:0000313" key="3">
    <source>
        <dbReference type="Proteomes" id="UP001165121"/>
    </source>
</evidence>
<evidence type="ECO:0000256" key="1">
    <source>
        <dbReference type="SAM" id="MobiDB-lite"/>
    </source>
</evidence>
<dbReference type="Proteomes" id="UP001165121">
    <property type="component" value="Unassembled WGS sequence"/>
</dbReference>
<gene>
    <name evidence="2" type="ORF">Pfra01_001585900</name>
</gene>
<reference evidence="2" key="1">
    <citation type="submission" date="2023-04" db="EMBL/GenBank/DDBJ databases">
        <title>Phytophthora fragariaefolia NBRC 109709.</title>
        <authorList>
            <person name="Ichikawa N."/>
            <person name="Sato H."/>
            <person name="Tonouchi N."/>
        </authorList>
    </citation>
    <scope>NUCLEOTIDE SEQUENCE</scope>
    <source>
        <strain evidence="2">NBRC 109709</strain>
    </source>
</reference>
<feature type="region of interest" description="Disordered" evidence="1">
    <location>
        <begin position="1"/>
        <end position="35"/>
    </location>
</feature>
<proteinExistence type="predicted"/>
<comment type="caution">
    <text evidence="2">The sequence shown here is derived from an EMBL/GenBank/DDBJ whole genome shotgun (WGS) entry which is preliminary data.</text>
</comment>
<dbReference type="EMBL" id="BSXT01001740">
    <property type="protein sequence ID" value="GMF44894.1"/>
    <property type="molecule type" value="Genomic_DNA"/>
</dbReference>